<gene>
    <name evidence="1" type="ORF">CXU09_01430</name>
</gene>
<proteinExistence type="predicted"/>
<reference evidence="1 2" key="1">
    <citation type="journal article" date="2017" name="BMC Genomics">
        <title>Genome sequencing of 39 Akkermansia muciniphila isolates reveals its population structure, genomic and functional diverisity, and global distribution in mammalian gut microbiotas.</title>
        <authorList>
            <person name="Guo X."/>
            <person name="Li S."/>
            <person name="Zhang J."/>
            <person name="Wu F."/>
            <person name="Li X."/>
            <person name="Wu D."/>
            <person name="Zhang M."/>
            <person name="Ou Z."/>
            <person name="Jie Z."/>
            <person name="Yan Q."/>
            <person name="Li P."/>
            <person name="Yi J."/>
            <person name="Peng Y."/>
        </authorList>
    </citation>
    <scope>NUCLEOTIDE SEQUENCE [LARGE SCALE GENOMIC DNA]</scope>
    <source>
        <strain evidence="1 2">GP43</strain>
    </source>
</reference>
<dbReference type="RefSeq" id="WP_046435748.1">
    <property type="nucleotide sequence ID" value="NZ_BAABSF010000002.1"/>
</dbReference>
<comment type="caution">
    <text evidence="1">The sequence shown here is derived from an EMBL/GenBank/DDBJ whole genome shotgun (WGS) entry which is preliminary data.</text>
</comment>
<organism evidence="1 2">
    <name type="scientific">Akkermansia muciniphila</name>
    <dbReference type="NCBI Taxonomy" id="239935"/>
    <lineage>
        <taxon>Bacteria</taxon>
        <taxon>Pseudomonadati</taxon>
        <taxon>Verrucomicrobiota</taxon>
        <taxon>Verrucomicrobiia</taxon>
        <taxon>Verrucomicrobiales</taxon>
        <taxon>Akkermansiaceae</taxon>
        <taxon>Akkermansia</taxon>
    </lineage>
</organism>
<dbReference type="Proteomes" id="UP000235914">
    <property type="component" value="Unassembled WGS sequence"/>
</dbReference>
<evidence type="ECO:0000313" key="2">
    <source>
        <dbReference type="Proteomes" id="UP000235914"/>
    </source>
</evidence>
<protein>
    <submittedName>
        <fullName evidence="1">Uncharacterized protein</fullName>
    </submittedName>
</protein>
<accession>A0AAP8TAA8</accession>
<dbReference type="AlphaFoldDB" id="A0AAP8TAA8"/>
<sequence length="153" mass="16911">MARVIYAEADTKGAEIRTSALVMLNRPGSTKGNAYRNPLLSILTEFGEIKDGKNPDWASVINQQYAKVEVDEYMDIDRLSCEKLEEARKALLEVLSGGVTVPYDEFRTAVTTPTPHVTIGGTDFLTEKQYRNCIVKPDGCDSLSVWPGGPLDR</sequence>
<evidence type="ECO:0000313" key="1">
    <source>
        <dbReference type="EMBL" id="PNC57754.1"/>
    </source>
</evidence>
<dbReference type="EMBL" id="PJKN01000001">
    <property type="protein sequence ID" value="PNC57754.1"/>
    <property type="molecule type" value="Genomic_DNA"/>
</dbReference>
<name>A0AAP8TAA8_9BACT</name>